<keyword evidence="1" id="KW-0732">Signal</keyword>
<dbReference type="Proteomes" id="UP000789831">
    <property type="component" value="Unassembled WGS sequence"/>
</dbReference>
<comment type="caution">
    <text evidence="2">The sequence shown here is derived from an EMBL/GenBank/DDBJ whole genome shotgun (WGS) entry which is preliminary data.</text>
</comment>
<evidence type="ECO:0000313" key="2">
    <source>
        <dbReference type="EMBL" id="CAG8440205.1"/>
    </source>
</evidence>
<dbReference type="AlphaFoldDB" id="A0A9N8YQW7"/>
<gene>
    <name evidence="2" type="ORF">AGERDE_LOCUS1001</name>
</gene>
<dbReference type="EMBL" id="CAJVPL010000061">
    <property type="protein sequence ID" value="CAG8440205.1"/>
    <property type="molecule type" value="Genomic_DNA"/>
</dbReference>
<reference evidence="2" key="1">
    <citation type="submission" date="2021-06" db="EMBL/GenBank/DDBJ databases">
        <authorList>
            <person name="Kallberg Y."/>
            <person name="Tangrot J."/>
            <person name="Rosling A."/>
        </authorList>
    </citation>
    <scope>NUCLEOTIDE SEQUENCE</scope>
    <source>
        <strain evidence="2">MT106</strain>
    </source>
</reference>
<evidence type="ECO:0000313" key="3">
    <source>
        <dbReference type="Proteomes" id="UP000789831"/>
    </source>
</evidence>
<sequence length="108" mass="11558">MNLQSFVVFLTASLAFVNYAQACTIFYNGAFRHQTGDKGGGCFGTDPSDNITSISTDPPTACYVLYTDWACKGTQLTNSTNGTQFCDGNSFPKGIKFSSVRLTCPPGT</sequence>
<keyword evidence="3" id="KW-1185">Reference proteome</keyword>
<feature type="chain" id="PRO_5040151579" evidence="1">
    <location>
        <begin position="23"/>
        <end position="108"/>
    </location>
</feature>
<accession>A0A9N8YQW7</accession>
<organism evidence="2 3">
    <name type="scientific">Ambispora gerdemannii</name>
    <dbReference type="NCBI Taxonomy" id="144530"/>
    <lineage>
        <taxon>Eukaryota</taxon>
        <taxon>Fungi</taxon>
        <taxon>Fungi incertae sedis</taxon>
        <taxon>Mucoromycota</taxon>
        <taxon>Glomeromycotina</taxon>
        <taxon>Glomeromycetes</taxon>
        <taxon>Archaeosporales</taxon>
        <taxon>Ambisporaceae</taxon>
        <taxon>Ambispora</taxon>
    </lineage>
</organism>
<feature type="signal peptide" evidence="1">
    <location>
        <begin position="1"/>
        <end position="22"/>
    </location>
</feature>
<evidence type="ECO:0000256" key="1">
    <source>
        <dbReference type="SAM" id="SignalP"/>
    </source>
</evidence>
<dbReference type="OrthoDB" id="2419552at2759"/>
<name>A0A9N8YQW7_9GLOM</name>
<protein>
    <submittedName>
        <fullName evidence="2">9547_t:CDS:1</fullName>
    </submittedName>
</protein>
<proteinExistence type="predicted"/>